<dbReference type="Pfam" id="PF13669">
    <property type="entry name" value="Glyoxalase_4"/>
    <property type="match status" value="1"/>
</dbReference>
<dbReference type="AlphaFoldDB" id="A0A7L5BTT2"/>
<evidence type="ECO:0000259" key="1">
    <source>
        <dbReference type="PROSITE" id="PS51819"/>
    </source>
</evidence>
<dbReference type="SUPFAM" id="SSF54593">
    <property type="entry name" value="Glyoxalase/Bleomycin resistance protein/Dihydroxybiphenyl dioxygenase"/>
    <property type="match status" value="1"/>
</dbReference>
<feature type="domain" description="VOC" evidence="1">
    <location>
        <begin position="5"/>
        <end position="131"/>
    </location>
</feature>
<dbReference type="RefSeq" id="WP_165097629.1">
    <property type="nucleotide sequence ID" value="NZ_CP049056.1"/>
</dbReference>
<name>A0A7L5BTT2_9RHOB</name>
<keyword evidence="3" id="KW-1185">Reference proteome</keyword>
<dbReference type="InterPro" id="IPR029068">
    <property type="entry name" value="Glyas_Bleomycin-R_OHBP_Dase"/>
</dbReference>
<dbReference type="Gene3D" id="3.10.180.10">
    <property type="entry name" value="2,3-Dihydroxybiphenyl 1,2-Dioxygenase, domain 1"/>
    <property type="match status" value="1"/>
</dbReference>
<dbReference type="KEGG" id="hdh:G5B40_08815"/>
<gene>
    <name evidence="2" type="ORF">G5B40_08815</name>
</gene>
<dbReference type="EMBL" id="CP049056">
    <property type="protein sequence ID" value="QIE55550.1"/>
    <property type="molecule type" value="Genomic_DNA"/>
</dbReference>
<proteinExistence type="predicted"/>
<evidence type="ECO:0000313" key="3">
    <source>
        <dbReference type="Proteomes" id="UP000503336"/>
    </source>
</evidence>
<reference evidence="2 3" key="1">
    <citation type="submission" date="2020-02" db="EMBL/GenBank/DDBJ databases">
        <title>complete genome sequence of Rhodobacteraceae bacterium.</title>
        <authorList>
            <person name="Park J."/>
            <person name="Kim Y.-S."/>
            <person name="Kim K.-H."/>
        </authorList>
    </citation>
    <scope>NUCLEOTIDE SEQUENCE [LARGE SCALE GENOMIC DNA]</scope>
    <source>
        <strain evidence="2 3">RR4-56</strain>
    </source>
</reference>
<evidence type="ECO:0000313" key="2">
    <source>
        <dbReference type="EMBL" id="QIE55550.1"/>
    </source>
</evidence>
<dbReference type="Proteomes" id="UP000503336">
    <property type="component" value="Chromosome"/>
</dbReference>
<accession>A0A7L5BTT2</accession>
<sequence>MAETTLEHANVTVSDPDETARRLSRLFGWRVRWTGASKDGGYTVHVGGERSYLALYRGKGAQSREAVSATGESQRTRGGLNHIAVTVDDLDSIRELAATEGFSPGSVQDYEPGRRFYFHDGDGIEFEVVSYA</sequence>
<dbReference type="CDD" id="cd06587">
    <property type="entry name" value="VOC"/>
    <property type="match status" value="1"/>
</dbReference>
<organism evidence="2 3">
    <name type="scientific">Pikeienuella piscinae</name>
    <dbReference type="NCBI Taxonomy" id="2748098"/>
    <lineage>
        <taxon>Bacteria</taxon>
        <taxon>Pseudomonadati</taxon>
        <taxon>Pseudomonadota</taxon>
        <taxon>Alphaproteobacteria</taxon>
        <taxon>Rhodobacterales</taxon>
        <taxon>Paracoccaceae</taxon>
        <taxon>Pikeienuella</taxon>
    </lineage>
</organism>
<protein>
    <submittedName>
        <fullName evidence="2">VOC family protein</fullName>
    </submittedName>
</protein>
<dbReference type="InterPro" id="IPR037523">
    <property type="entry name" value="VOC_core"/>
</dbReference>
<dbReference type="PROSITE" id="PS51819">
    <property type="entry name" value="VOC"/>
    <property type="match status" value="1"/>
</dbReference>